<feature type="domain" description="Tripartite ATP-independent periplasmic transporters DctQ component" evidence="10">
    <location>
        <begin position="33"/>
        <end position="160"/>
    </location>
</feature>
<evidence type="ECO:0000256" key="6">
    <source>
        <dbReference type="ARBA" id="ARBA00022989"/>
    </source>
</evidence>
<reference evidence="11 12" key="1">
    <citation type="submission" date="2023-11" db="EMBL/GenBank/DDBJ databases">
        <title>MicrobeMod: A computational toolkit for identifying prokaryotic methylation and restriction-modification with nanopore sequencing.</title>
        <authorList>
            <person name="Crits-Christoph A."/>
            <person name="Kang S.C."/>
            <person name="Lee H."/>
            <person name="Ostrov N."/>
        </authorList>
    </citation>
    <scope>NUCLEOTIDE SEQUENCE [LARGE SCALE GENOMIC DNA]</scope>
    <source>
        <strain evidence="11 12">ATCC 43984</strain>
    </source>
</reference>
<accession>A0ABZ0YEE5</accession>
<dbReference type="RefSeq" id="WP_246923737.1">
    <property type="nucleotide sequence ID" value="NZ_CP140151.1"/>
</dbReference>
<protein>
    <recommendedName>
        <fullName evidence="9">TRAP transporter small permease protein</fullName>
    </recommendedName>
</protein>
<evidence type="ECO:0000256" key="3">
    <source>
        <dbReference type="ARBA" id="ARBA00022475"/>
    </source>
</evidence>
<evidence type="ECO:0000256" key="5">
    <source>
        <dbReference type="ARBA" id="ARBA00022692"/>
    </source>
</evidence>
<keyword evidence="6 9" id="KW-1133">Transmembrane helix</keyword>
<dbReference type="Proteomes" id="UP001321908">
    <property type="component" value="Chromosome"/>
</dbReference>
<keyword evidence="5 9" id="KW-0812">Transmembrane</keyword>
<comment type="function">
    <text evidence="9">Part of the tripartite ATP-independent periplasmic (TRAP) transport system.</text>
</comment>
<keyword evidence="7 9" id="KW-0472">Membrane</keyword>
<comment type="subcellular location">
    <subcellularLocation>
        <location evidence="1 9">Cell inner membrane</location>
        <topology evidence="1 9">Multi-pass membrane protein</topology>
    </subcellularLocation>
</comment>
<evidence type="ECO:0000313" key="12">
    <source>
        <dbReference type="Proteomes" id="UP001321908"/>
    </source>
</evidence>
<evidence type="ECO:0000256" key="9">
    <source>
        <dbReference type="RuleBase" id="RU369079"/>
    </source>
</evidence>
<comment type="similarity">
    <text evidence="8 9">Belongs to the TRAP transporter small permease family.</text>
</comment>
<feature type="transmembrane region" description="Helical" evidence="9">
    <location>
        <begin position="136"/>
        <end position="155"/>
    </location>
</feature>
<dbReference type="InterPro" id="IPR055348">
    <property type="entry name" value="DctQ"/>
</dbReference>
<dbReference type="PANTHER" id="PTHR35011">
    <property type="entry name" value="2,3-DIKETO-L-GULONATE TRAP TRANSPORTER SMALL PERMEASE PROTEIN YIAM"/>
    <property type="match status" value="1"/>
</dbReference>
<keyword evidence="4 9" id="KW-0997">Cell inner membrane</keyword>
<keyword evidence="3" id="KW-1003">Cell membrane</keyword>
<evidence type="ECO:0000256" key="2">
    <source>
        <dbReference type="ARBA" id="ARBA00022448"/>
    </source>
</evidence>
<name>A0ABZ0YEE5_9GAMM</name>
<evidence type="ECO:0000256" key="8">
    <source>
        <dbReference type="ARBA" id="ARBA00038436"/>
    </source>
</evidence>
<feature type="transmembrane region" description="Helical" evidence="9">
    <location>
        <begin position="93"/>
        <end position="111"/>
    </location>
</feature>
<comment type="subunit">
    <text evidence="9">The complex comprises the extracytoplasmic solute receptor protein and the two transmembrane proteins.</text>
</comment>
<keyword evidence="12" id="KW-1185">Reference proteome</keyword>
<evidence type="ECO:0000256" key="7">
    <source>
        <dbReference type="ARBA" id="ARBA00023136"/>
    </source>
</evidence>
<evidence type="ECO:0000259" key="10">
    <source>
        <dbReference type="Pfam" id="PF04290"/>
    </source>
</evidence>
<sequence length="172" mass="19481">MTTYHGNLLTRASRTVVYVEQWVCNALIVAFGVLLIINAILRYAFNSPLFFAEELGVYILIWMAFMAISIGIHHDSHVRLTMLTGVMPDPLRAACYWISELICLVILAVLLKYSLDWVTSPAVTFDMAITLGWDKWVFYLIVPLFSATSLLHITARLTDRSRHAFALGVQED</sequence>
<dbReference type="InterPro" id="IPR007387">
    <property type="entry name" value="TRAP_DctQ"/>
</dbReference>
<keyword evidence="2 9" id="KW-0813">Transport</keyword>
<proteinExistence type="inferred from homology"/>
<evidence type="ECO:0000256" key="4">
    <source>
        <dbReference type="ARBA" id="ARBA00022519"/>
    </source>
</evidence>
<dbReference type="EMBL" id="CP140151">
    <property type="protein sequence ID" value="WQH10326.1"/>
    <property type="molecule type" value="Genomic_DNA"/>
</dbReference>
<dbReference type="Pfam" id="PF04290">
    <property type="entry name" value="DctQ"/>
    <property type="match status" value="1"/>
</dbReference>
<feature type="transmembrane region" description="Helical" evidence="9">
    <location>
        <begin position="55"/>
        <end position="72"/>
    </location>
</feature>
<dbReference type="PANTHER" id="PTHR35011:SF2">
    <property type="entry name" value="2,3-DIKETO-L-GULONATE TRAP TRANSPORTER SMALL PERMEASE PROTEIN YIAM"/>
    <property type="match status" value="1"/>
</dbReference>
<evidence type="ECO:0000256" key="1">
    <source>
        <dbReference type="ARBA" id="ARBA00004429"/>
    </source>
</evidence>
<evidence type="ECO:0000313" key="11">
    <source>
        <dbReference type="EMBL" id="WQH10326.1"/>
    </source>
</evidence>
<gene>
    <name evidence="11" type="ORF">SR908_06555</name>
</gene>
<feature type="transmembrane region" description="Helical" evidence="9">
    <location>
        <begin position="22"/>
        <end position="43"/>
    </location>
</feature>
<organism evidence="11 12">
    <name type="scientific">Chromohalobacter canadensis</name>
    <dbReference type="NCBI Taxonomy" id="141389"/>
    <lineage>
        <taxon>Bacteria</taxon>
        <taxon>Pseudomonadati</taxon>
        <taxon>Pseudomonadota</taxon>
        <taxon>Gammaproteobacteria</taxon>
        <taxon>Oceanospirillales</taxon>
        <taxon>Halomonadaceae</taxon>
        <taxon>Chromohalobacter</taxon>
    </lineage>
</organism>